<dbReference type="Proteomes" id="UP000485058">
    <property type="component" value="Unassembled WGS sequence"/>
</dbReference>
<proteinExistence type="predicted"/>
<evidence type="ECO:0000313" key="3">
    <source>
        <dbReference type="Proteomes" id="UP000485058"/>
    </source>
</evidence>
<accession>A0A699ZIU4</accession>
<dbReference type="EMBL" id="BLLF01000875">
    <property type="protein sequence ID" value="GFH15622.1"/>
    <property type="molecule type" value="Genomic_DNA"/>
</dbReference>
<organism evidence="2 3">
    <name type="scientific">Haematococcus lacustris</name>
    <name type="common">Green alga</name>
    <name type="synonym">Haematococcus pluvialis</name>
    <dbReference type="NCBI Taxonomy" id="44745"/>
    <lineage>
        <taxon>Eukaryota</taxon>
        <taxon>Viridiplantae</taxon>
        <taxon>Chlorophyta</taxon>
        <taxon>core chlorophytes</taxon>
        <taxon>Chlorophyceae</taxon>
        <taxon>CS clade</taxon>
        <taxon>Chlamydomonadales</taxon>
        <taxon>Haematococcaceae</taxon>
        <taxon>Haematococcus</taxon>
    </lineage>
</organism>
<keyword evidence="3" id="KW-1185">Reference proteome</keyword>
<feature type="region of interest" description="Disordered" evidence="1">
    <location>
        <begin position="1"/>
        <end position="73"/>
    </location>
</feature>
<gene>
    <name evidence="2" type="ORF">HaLaN_11876</name>
</gene>
<feature type="region of interest" description="Disordered" evidence="1">
    <location>
        <begin position="86"/>
        <end position="108"/>
    </location>
</feature>
<evidence type="ECO:0000256" key="1">
    <source>
        <dbReference type="SAM" id="MobiDB-lite"/>
    </source>
</evidence>
<feature type="region of interest" description="Disordered" evidence="1">
    <location>
        <begin position="384"/>
        <end position="413"/>
    </location>
</feature>
<name>A0A699ZIU4_HAELA</name>
<sequence length="413" mass="42001">MAGIRQVAVYPPPHSLPARHLQPGSRCPANPCQPLPTPANPCQPLSAPAKPCQPLSAPANPKRNHGALTPTMCTSRQSASLLLRSGLATPSPAPPAAPPSCETVARSCATPKPTGPLANQVLTKPELPSLSNSKGEAQPGRPGGILNLSRRLGAMHSKVIGAEKQHQLPAIASADGCGEPTHEPYGAHASCPELPPFLIRTKRGVVRQHSGHVQLGRTNLAPHAGPPPHADARSEIGAEEFAQLSRNLDAASGTPTGSTLYQRLQLSRSSCTLTGLEDAVAKLARSSVVPPGTPQGLSHSAEPSPSEPGPRGSWYGEAAVRGGGASPSSAAAAARAALGLAAEEAAEGVLRPQPPPTALVDMGGAARRRSSLVLAAGLEQQEWAGVCPSPGGAAASWRPGGQGSPLPQVAGPR</sequence>
<comment type="caution">
    <text evidence="2">The sequence shown here is derived from an EMBL/GenBank/DDBJ whole genome shotgun (WGS) entry which is preliminary data.</text>
</comment>
<evidence type="ECO:0000313" key="2">
    <source>
        <dbReference type="EMBL" id="GFH15622.1"/>
    </source>
</evidence>
<feature type="compositionally biased region" description="Pro residues" evidence="1">
    <location>
        <begin position="31"/>
        <end position="41"/>
    </location>
</feature>
<protein>
    <submittedName>
        <fullName evidence="2">Uncharacterized protein</fullName>
    </submittedName>
</protein>
<dbReference type="AlphaFoldDB" id="A0A699ZIU4"/>
<reference evidence="2 3" key="1">
    <citation type="submission" date="2020-02" db="EMBL/GenBank/DDBJ databases">
        <title>Draft genome sequence of Haematococcus lacustris strain NIES-144.</title>
        <authorList>
            <person name="Morimoto D."/>
            <person name="Nakagawa S."/>
            <person name="Yoshida T."/>
            <person name="Sawayama S."/>
        </authorList>
    </citation>
    <scope>NUCLEOTIDE SEQUENCE [LARGE SCALE GENOMIC DNA]</scope>
    <source>
        <strain evidence="2 3">NIES-144</strain>
    </source>
</reference>
<feature type="region of interest" description="Disordered" evidence="1">
    <location>
        <begin position="286"/>
        <end position="330"/>
    </location>
</feature>
<feature type="compositionally biased region" description="Low complexity" evidence="1">
    <location>
        <begin position="300"/>
        <end position="313"/>
    </location>
</feature>